<keyword evidence="2" id="KW-1185">Reference proteome</keyword>
<organism evidence="1 2">
    <name type="scientific">Musa troglodytarum</name>
    <name type="common">fe'i banana</name>
    <dbReference type="NCBI Taxonomy" id="320322"/>
    <lineage>
        <taxon>Eukaryota</taxon>
        <taxon>Viridiplantae</taxon>
        <taxon>Streptophyta</taxon>
        <taxon>Embryophyta</taxon>
        <taxon>Tracheophyta</taxon>
        <taxon>Spermatophyta</taxon>
        <taxon>Magnoliopsida</taxon>
        <taxon>Liliopsida</taxon>
        <taxon>Zingiberales</taxon>
        <taxon>Musaceae</taxon>
        <taxon>Musa</taxon>
    </lineage>
</organism>
<evidence type="ECO:0000313" key="1">
    <source>
        <dbReference type="EMBL" id="URD83267.1"/>
    </source>
</evidence>
<sequence length="175" mass="19271">MVRAEEPSCGCRLSRVSTSFICGIPFRMLTSAAWCVFCLHIEFMLSIQSQYRLRLHARMLPFAFYENKISNGCDNKILLAEHVTPFFMASLPLGSAFVTESLQCLHAVHLLSSIAPSNKVIGAITDPHGLTTPAARGWEVFSCKRFPSGTVFGTTGDYAALDFVPLRFSGSEQVT</sequence>
<gene>
    <name evidence="1" type="ORF">MUK42_37049</name>
</gene>
<dbReference type="Proteomes" id="UP001055439">
    <property type="component" value="Chromosome 10"/>
</dbReference>
<name>A0A9E7JJH0_9LILI</name>
<dbReference type="AlphaFoldDB" id="A0A9E7JJH0"/>
<reference evidence="1" key="1">
    <citation type="submission" date="2022-05" db="EMBL/GenBank/DDBJ databases">
        <title>The Musa troglodytarum L. genome provides insights into the mechanism of non-climacteric behaviour and enrichment of carotenoids.</title>
        <authorList>
            <person name="Wang J."/>
        </authorList>
    </citation>
    <scope>NUCLEOTIDE SEQUENCE</scope>
    <source>
        <tissue evidence="1">Leaf</tissue>
    </source>
</reference>
<evidence type="ECO:0000313" key="2">
    <source>
        <dbReference type="Proteomes" id="UP001055439"/>
    </source>
</evidence>
<dbReference type="EMBL" id="CP097503">
    <property type="protein sequence ID" value="URD83267.1"/>
    <property type="molecule type" value="Genomic_DNA"/>
</dbReference>
<accession>A0A9E7JJH0</accession>
<protein>
    <submittedName>
        <fullName evidence="1">Uncharacterized protein</fullName>
    </submittedName>
</protein>
<proteinExistence type="predicted"/>